<dbReference type="SMART" id="SM00389">
    <property type="entry name" value="HOX"/>
    <property type="match status" value="1"/>
</dbReference>
<feature type="domain" description="Homeobox" evidence="5">
    <location>
        <begin position="47"/>
        <end position="107"/>
    </location>
</feature>
<evidence type="ECO:0000256" key="3">
    <source>
        <dbReference type="PROSITE-ProRule" id="PRU00108"/>
    </source>
</evidence>
<dbReference type="EMBL" id="CAXKWB010005249">
    <property type="protein sequence ID" value="CAL4077506.1"/>
    <property type="molecule type" value="Genomic_DNA"/>
</dbReference>
<evidence type="ECO:0000256" key="4">
    <source>
        <dbReference type="RuleBase" id="RU000682"/>
    </source>
</evidence>
<name>A0AAV2QE99_MEGNR</name>
<sequence>VAEAMGTQYLKRKQNELLPFMLTDNGNLQLLDGNYHLDQMSLKDNITTAKKIRRAYTEEEQKVLRTHYNNNNFPLPADISLIARRIRVRDKQVMHWFQNKRRKERKKIEGKQRCNICQTTFVSDSNLEIHKEEYHKSEGTENNKLSCSLLNCQATFTNAELLATHKVSHELRDEIEDHKIDDYDDEEDQDDV</sequence>
<dbReference type="CDD" id="cd00086">
    <property type="entry name" value="homeodomain"/>
    <property type="match status" value="1"/>
</dbReference>
<feature type="domain" description="C2H2-type" evidence="6">
    <location>
        <begin position="112"/>
        <end position="140"/>
    </location>
</feature>
<evidence type="ECO:0000313" key="7">
    <source>
        <dbReference type="EMBL" id="CAL4077506.1"/>
    </source>
</evidence>
<dbReference type="InterPro" id="IPR009057">
    <property type="entry name" value="Homeodomain-like_sf"/>
</dbReference>
<keyword evidence="3 4" id="KW-0238">DNA-binding</keyword>
<keyword evidence="2" id="KW-0479">Metal-binding</keyword>
<dbReference type="PROSITE" id="PS00028">
    <property type="entry name" value="ZINC_FINGER_C2H2_1"/>
    <property type="match status" value="2"/>
</dbReference>
<feature type="non-terminal residue" evidence="7">
    <location>
        <position position="192"/>
    </location>
</feature>
<feature type="DNA-binding region" description="Homeobox" evidence="3">
    <location>
        <begin position="49"/>
        <end position="108"/>
    </location>
</feature>
<keyword evidence="3 4" id="KW-0539">Nucleus</keyword>
<dbReference type="InterPro" id="IPR001356">
    <property type="entry name" value="HD"/>
</dbReference>
<evidence type="ECO:0000313" key="8">
    <source>
        <dbReference type="Proteomes" id="UP001497623"/>
    </source>
</evidence>
<dbReference type="SUPFAM" id="SSF46689">
    <property type="entry name" value="Homeodomain-like"/>
    <property type="match status" value="1"/>
</dbReference>
<protein>
    <submittedName>
        <fullName evidence="7">Uncharacterized protein</fullName>
    </submittedName>
</protein>
<dbReference type="Gene3D" id="1.10.10.60">
    <property type="entry name" value="Homeodomain-like"/>
    <property type="match status" value="1"/>
</dbReference>
<dbReference type="GO" id="GO:0005634">
    <property type="term" value="C:nucleus"/>
    <property type="evidence" value="ECO:0007669"/>
    <property type="project" value="UniProtKB-SubCell"/>
</dbReference>
<feature type="non-terminal residue" evidence="7">
    <location>
        <position position="1"/>
    </location>
</feature>
<dbReference type="Proteomes" id="UP001497623">
    <property type="component" value="Unassembled WGS sequence"/>
</dbReference>
<comment type="subcellular location">
    <subcellularLocation>
        <location evidence="1 3 4">Nucleus</location>
    </subcellularLocation>
</comment>
<gene>
    <name evidence="7" type="ORF">MNOR_LOCUS10425</name>
</gene>
<dbReference type="AlphaFoldDB" id="A0AAV2QE99"/>
<proteinExistence type="predicted"/>
<keyword evidence="8" id="KW-1185">Reference proteome</keyword>
<dbReference type="Pfam" id="PF00096">
    <property type="entry name" value="zf-C2H2"/>
    <property type="match status" value="1"/>
</dbReference>
<dbReference type="Gene3D" id="3.30.160.60">
    <property type="entry name" value="Classic Zinc Finger"/>
    <property type="match status" value="1"/>
</dbReference>
<keyword evidence="2" id="KW-0863">Zinc-finger</keyword>
<dbReference type="InterPro" id="IPR013087">
    <property type="entry name" value="Znf_C2H2_type"/>
</dbReference>
<dbReference type="GO" id="GO:0003677">
    <property type="term" value="F:DNA binding"/>
    <property type="evidence" value="ECO:0007669"/>
    <property type="project" value="UniProtKB-UniRule"/>
</dbReference>
<accession>A0AAV2QE99</accession>
<organism evidence="7 8">
    <name type="scientific">Meganyctiphanes norvegica</name>
    <name type="common">Northern krill</name>
    <name type="synonym">Thysanopoda norvegica</name>
    <dbReference type="NCBI Taxonomy" id="48144"/>
    <lineage>
        <taxon>Eukaryota</taxon>
        <taxon>Metazoa</taxon>
        <taxon>Ecdysozoa</taxon>
        <taxon>Arthropoda</taxon>
        <taxon>Crustacea</taxon>
        <taxon>Multicrustacea</taxon>
        <taxon>Malacostraca</taxon>
        <taxon>Eumalacostraca</taxon>
        <taxon>Eucarida</taxon>
        <taxon>Euphausiacea</taxon>
        <taxon>Euphausiidae</taxon>
        <taxon>Meganyctiphanes</taxon>
    </lineage>
</organism>
<keyword evidence="2" id="KW-0862">Zinc</keyword>
<evidence type="ECO:0000256" key="1">
    <source>
        <dbReference type="ARBA" id="ARBA00004123"/>
    </source>
</evidence>
<evidence type="ECO:0000259" key="6">
    <source>
        <dbReference type="PROSITE" id="PS50157"/>
    </source>
</evidence>
<evidence type="ECO:0000256" key="2">
    <source>
        <dbReference type="PROSITE-ProRule" id="PRU00042"/>
    </source>
</evidence>
<keyword evidence="3 4" id="KW-0371">Homeobox</keyword>
<reference evidence="7 8" key="1">
    <citation type="submission" date="2024-05" db="EMBL/GenBank/DDBJ databases">
        <authorList>
            <person name="Wallberg A."/>
        </authorList>
    </citation>
    <scope>NUCLEOTIDE SEQUENCE [LARGE SCALE GENOMIC DNA]</scope>
</reference>
<dbReference type="GO" id="GO:0008270">
    <property type="term" value="F:zinc ion binding"/>
    <property type="evidence" value="ECO:0007669"/>
    <property type="project" value="UniProtKB-KW"/>
</dbReference>
<comment type="caution">
    <text evidence="7">The sequence shown here is derived from an EMBL/GenBank/DDBJ whole genome shotgun (WGS) entry which is preliminary data.</text>
</comment>
<dbReference type="PROSITE" id="PS50157">
    <property type="entry name" value="ZINC_FINGER_C2H2_2"/>
    <property type="match status" value="1"/>
</dbReference>
<dbReference type="PROSITE" id="PS50071">
    <property type="entry name" value="HOMEOBOX_2"/>
    <property type="match status" value="1"/>
</dbReference>
<dbReference type="Pfam" id="PF00046">
    <property type="entry name" value="Homeodomain"/>
    <property type="match status" value="1"/>
</dbReference>
<dbReference type="SMART" id="SM00355">
    <property type="entry name" value="ZnF_C2H2"/>
    <property type="match status" value="2"/>
</dbReference>
<evidence type="ECO:0000259" key="5">
    <source>
        <dbReference type="PROSITE" id="PS50071"/>
    </source>
</evidence>